<accession>A0A4Q6Y1L7</accession>
<dbReference type="PANTHER" id="PTHR41349">
    <property type="match status" value="1"/>
</dbReference>
<keyword evidence="2" id="KW-0255">Endonuclease</keyword>
<dbReference type="SUPFAM" id="SSF56219">
    <property type="entry name" value="DNase I-like"/>
    <property type="match status" value="1"/>
</dbReference>
<dbReference type="InterPro" id="IPR036691">
    <property type="entry name" value="Endo/exonu/phosph_ase_sf"/>
</dbReference>
<dbReference type="Proteomes" id="UP000292855">
    <property type="component" value="Unassembled WGS sequence"/>
</dbReference>
<evidence type="ECO:0000313" key="2">
    <source>
        <dbReference type="EMBL" id="RZF62906.1"/>
    </source>
</evidence>
<keyword evidence="2" id="KW-0540">Nuclease</keyword>
<evidence type="ECO:0000313" key="3">
    <source>
        <dbReference type="Proteomes" id="UP000292855"/>
    </source>
</evidence>
<protein>
    <submittedName>
        <fullName evidence="2">Endonuclease/exonuclease/phosphatase family protein</fullName>
    </submittedName>
</protein>
<dbReference type="AlphaFoldDB" id="A0A4Q6Y1L7"/>
<name>A0A4Q6Y1L7_9SPHI</name>
<keyword evidence="2" id="KW-0269">Exonuclease</keyword>
<reference evidence="2 3" key="1">
    <citation type="submission" date="2019-02" db="EMBL/GenBank/DDBJ databases">
        <authorList>
            <person name="Li Y."/>
        </authorList>
    </citation>
    <scope>NUCLEOTIDE SEQUENCE [LARGE SCALE GENOMIC DNA]</scope>
    <source>
        <strain evidence="2 3">30C10-4-7</strain>
    </source>
</reference>
<dbReference type="Pfam" id="PF03372">
    <property type="entry name" value="Exo_endo_phos"/>
    <property type="match status" value="1"/>
</dbReference>
<dbReference type="PANTHER" id="PTHR41349:SF1">
    <property type="entry name" value="PROTEIN CBG08683"/>
    <property type="match status" value="1"/>
</dbReference>
<dbReference type="InterPro" id="IPR005135">
    <property type="entry name" value="Endo/exonuclease/phosphatase"/>
</dbReference>
<organism evidence="2 3">
    <name type="scientific">Sphingobacterium corticibacterium</name>
    <dbReference type="NCBI Taxonomy" id="2484746"/>
    <lineage>
        <taxon>Bacteria</taxon>
        <taxon>Pseudomonadati</taxon>
        <taxon>Bacteroidota</taxon>
        <taxon>Sphingobacteriia</taxon>
        <taxon>Sphingobacteriales</taxon>
        <taxon>Sphingobacteriaceae</taxon>
        <taxon>Sphingobacterium</taxon>
    </lineage>
</organism>
<feature type="domain" description="Endonuclease/exonuclease/phosphatase" evidence="1">
    <location>
        <begin position="18"/>
        <end position="321"/>
    </location>
</feature>
<comment type="caution">
    <text evidence="2">The sequence shown here is derived from an EMBL/GenBank/DDBJ whole genome shotgun (WGS) entry which is preliminary data.</text>
</comment>
<sequence>MGNTGSEKPVGKQIKVLQINAWHGATAVPGGFKGLLGIIEQIDPDIILLCETKHNNINVVTKLVDTLKILGKIYYGETSNGSASLMSKYPIESANACCASEVQGPMAKAYISIEGHTLAVYSAHLDYKHYECYLPRGYSGVSWKKIASPIDNADSILKANRLSERDESISAFVKDAKVEIEKGNLVLLGGDFNEPSHMDWQADTKDIRDHNGLVIHWDCSVMLSEMGMIDSYRQKFPDAVKYPGFTFPSANNAVPVDKLTWAPEADERDRIDFIYYYPNSAWSLSNVSIVGPEETIVRGKVKERDSEDSFIVPTGIWPTDHKANLATFMIERSMTSKK</sequence>
<gene>
    <name evidence="2" type="ORF">EWE74_04475</name>
</gene>
<dbReference type="EMBL" id="SGIT01000001">
    <property type="protein sequence ID" value="RZF62906.1"/>
    <property type="molecule type" value="Genomic_DNA"/>
</dbReference>
<evidence type="ECO:0000259" key="1">
    <source>
        <dbReference type="Pfam" id="PF03372"/>
    </source>
</evidence>
<dbReference type="OrthoDB" id="9794261at2"/>
<keyword evidence="3" id="KW-1185">Reference proteome</keyword>
<keyword evidence="2" id="KW-0378">Hydrolase</keyword>
<dbReference type="GO" id="GO:0004519">
    <property type="term" value="F:endonuclease activity"/>
    <property type="evidence" value="ECO:0007669"/>
    <property type="project" value="UniProtKB-KW"/>
</dbReference>
<dbReference type="GO" id="GO:0004527">
    <property type="term" value="F:exonuclease activity"/>
    <property type="evidence" value="ECO:0007669"/>
    <property type="project" value="UniProtKB-KW"/>
</dbReference>
<dbReference type="Gene3D" id="3.60.10.10">
    <property type="entry name" value="Endonuclease/exonuclease/phosphatase"/>
    <property type="match status" value="1"/>
</dbReference>
<proteinExistence type="predicted"/>